<evidence type="ECO:0000313" key="1">
    <source>
        <dbReference type="EMBL" id="KAI8546459.1"/>
    </source>
</evidence>
<dbReference type="Proteomes" id="UP001062846">
    <property type="component" value="Chromosome 7"/>
</dbReference>
<organism evidence="1 2">
    <name type="scientific">Rhododendron molle</name>
    <name type="common">Chinese azalea</name>
    <name type="synonym">Azalea mollis</name>
    <dbReference type="NCBI Taxonomy" id="49168"/>
    <lineage>
        <taxon>Eukaryota</taxon>
        <taxon>Viridiplantae</taxon>
        <taxon>Streptophyta</taxon>
        <taxon>Embryophyta</taxon>
        <taxon>Tracheophyta</taxon>
        <taxon>Spermatophyta</taxon>
        <taxon>Magnoliopsida</taxon>
        <taxon>eudicotyledons</taxon>
        <taxon>Gunneridae</taxon>
        <taxon>Pentapetalae</taxon>
        <taxon>asterids</taxon>
        <taxon>Ericales</taxon>
        <taxon>Ericaceae</taxon>
        <taxon>Ericoideae</taxon>
        <taxon>Rhodoreae</taxon>
        <taxon>Rhododendron</taxon>
    </lineage>
</organism>
<reference evidence="1" key="1">
    <citation type="submission" date="2022-02" db="EMBL/GenBank/DDBJ databases">
        <title>Plant Genome Project.</title>
        <authorList>
            <person name="Zhang R.-G."/>
        </authorList>
    </citation>
    <scope>NUCLEOTIDE SEQUENCE</scope>
    <source>
        <strain evidence="1">AT1</strain>
    </source>
</reference>
<protein>
    <submittedName>
        <fullName evidence="1">Uncharacterized protein</fullName>
    </submittedName>
</protein>
<comment type="caution">
    <text evidence="1">The sequence shown here is derived from an EMBL/GenBank/DDBJ whole genome shotgun (WGS) entry which is preliminary data.</text>
</comment>
<gene>
    <name evidence="1" type="ORF">RHMOL_Rhmol07G0119500</name>
</gene>
<evidence type="ECO:0000313" key="2">
    <source>
        <dbReference type="Proteomes" id="UP001062846"/>
    </source>
</evidence>
<keyword evidence="2" id="KW-1185">Reference proteome</keyword>
<sequence>MVKKEGGRGERTPELLSLEAFFLRLFREKANRSAEFEAARKNGGGACENPMESRGEGTQGQMDSTYAGTSTIVVDGCDDYGKGQMSTEGEVSLTTDIGNFADLPRIEYSGFRSNAIELRGMFQDGVPLGPSPTSQVSSKPMNSTSHYFVEEPDSPRSSPVQNLGPPIALCNSSPIKSPRPVQVDVGLSSIFNRLLSLKRKPSFDSDYEVSVKKPHLLINTEEISNDTTFSKGIPTPHLDEGKEVPSSKSRGRGRAGNRGRSARGRRGGFSGSDSMELGLVEIPITQSADFEKVSRGTEVDMGGELFEAGVSGGVIVSTGGSKGNP</sequence>
<proteinExistence type="predicted"/>
<dbReference type="EMBL" id="CM046394">
    <property type="protein sequence ID" value="KAI8546459.1"/>
    <property type="molecule type" value="Genomic_DNA"/>
</dbReference>
<name>A0ACC0N0V2_RHOML</name>
<accession>A0ACC0N0V2</accession>